<keyword evidence="3" id="KW-1185">Reference proteome</keyword>
<evidence type="ECO:0000313" key="3">
    <source>
        <dbReference type="Proteomes" id="UP000027138"/>
    </source>
</evidence>
<accession>A0A067LB57</accession>
<dbReference type="EMBL" id="KK914251">
    <property type="protein sequence ID" value="KDP44473.1"/>
    <property type="molecule type" value="Genomic_DNA"/>
</dbReference>
<sequence length="92" mass="10237">MPAQSAAPPLPRWRNSSPPPSVCSGRRSNNRACSGQMEDQSRATNARNGLTANRVRWCEERSVSSHHDFSGHRTRRRTGDGPARLQEAERSP</sequence>
<feature type="compositionally biased region" description="Polar residues" evidence="1">
    <location>
        <begin position="42"/>
        <end position="51"/>
    </location>
</feature>
<name>A0A067LB57_JATCU</name>
<gene>
    <name evidence="2" type="ORF">JCGZ_16306</name>
</gene>
<dbReference type="Proteomes" id="UP000027138">
    <property type="component" value="Unassembled WGS sequence"/>
</dbReference>
<organism evidence="2 3">
    <name type="scientific">Jatropha curcas</name>
    <name type="common">Barbados nut</name>
    <dbReference type="NCBI Taxonomy" id="180498"/>
    <lineage>
        <taxon>Eukaryota</taxon>
        <taxon>Viridiplantae</taxon>
        <taxon>Streptophyta</taxon>
        <taxon>Embryophyta</taxon>
        <taxon>Tracheophyta</taxon>
        <taxon>Spermatophyta</taxon>
        <taxon>Magnoliopsida</taxon>
        <taxon>eudicotyledons</taxon>
        <taxon>Gunneridae</taxon>
        <taxon>Pentapetalae</taxon>
        <taxon>rosids</taxon>
        <taxon>fabids</taxon>
        <taxon>Malpighiales</taxon>
        <taxon>Euphorbiaceae</taxon>
        <taxon>Crotonoideae</taxon>
        <taxon>Jatropheae</taxon>
        <taxon>Jatropha</taxon>
    </lineage>
</organism>
<proteinExistence type="predicted"/>
<protein>
    <submittedName>
        <fullName evidence="2">Uncharacterized protein</fullName>
    </submittedName>
</protein>
<feature type="compositionally biased region" description="Basic and acidic residues" evidence="1">
    <location>
        <begin position="56"/>
        <end position="71"/>
    </location>
</feature>
<dbReference type="AlphaFoldDB" id="A0A067LB57"/>
<evidence type="ECO:0000313" key="2">
    <source>
        <dbReference type="EMBL" id="KDP44473.1"/>
    </source>
</evidence>
<evidence type="ECO:0000256" key="1">
    <source>
        <dbReference type="SAM" id="MobiDB-lite"/>
    </source>
</evidence>
<reference evidence="2 3" key="1">
    <citation type="journal article" date="2014" name="PLoS ONE">
        <title>Global Analysis of Gene Expression Profiles in Physic Nut (Jatropha curcas L.) Seedlings Exposed to Salt Stress.</title>
        <authorList>
            <person name="Zhang L."/>
            <person name="Zhang C."/>
            <person name="Wu P."/>
            <person name="Chen Y."/>
            <person name="Li M."/>
            <person name="Jiang H."/>
            <person name="Wu G."/>
        </authorList>
    </citation>
    <scope>NUCLEOTIDE SEQUENCE [LARGE SCALE GENOMIC DNA]</scope>
    <source>
        <strain evidence="3">cv. GZQX0401</strain>
        <tissue evidence="2">Young leaves</tissue>
    </source>
</reference>
<feature type="region of interest" description="Disordered" evidence="1">
    <location>
        <begin position="1"/>
        <end position="92"/>
    </location>
</feature>